<accession>F9XS78</accession>
<feature type="transmembrane region" description="Helical" evidence="1">
    <location>
        <begin position="197"/>
        <end position="223"/>
    </location>
</feature>
<keyword evidence="1" id="KW-1133">Transmembrane helix</keyword>
<dbReference type="GeneID" id="13396730"/>
<evidence type="ECO:0000256" key="1">
    <source>
        <dbReference type="SAM" id="Phobius"/>
    </source>
</evidence>
<dbReference type="InParanoid" id="F9XS78"/>
<protein>
    <submittedName>
        <fullName evidence="2">Uncharacterized protein</fullName>
    </submittedName>
</protein>
<keyword evidence="1" id="KW-0812">Transmembrane</keyword>
<dbReference type="HOGENOM" id="CLU_1161941_0_0_1"/>
<dbReference type="RefSeq" id="XP_003846947.1">
    <property type="nucleotide sequence ID" value="XM_003846899.1"/>
</dbReference>
<sequence length="239" mass="26508">MVHERVAPSSAQRKTCMKRQLSFVARDVPLTVVLTQLKLFIKSRAKALVSSAPPKTRSPPQMTDQELCSAQLLRELEESTESVAGKGEKWVVLKVKPRPGSRKLAEMPPSRSAAYSCVLERVFTGEHEIFKILGRVVEMAERSDGRNVVDSGFLFIVALWELKPIRAISPGPLEMIFLSQSLKLAVGVLLELQFLRLILLCLFEHIAIAILTVFYTFVLALGFHLAPLAFPSLLVACAP</sequence>
<dbReference type="EMBL" id="CM001215">
    <property type="protein sequence ID" value="EGP81923.1"/>
    <property type="molecule type" value="Genomic_DNA"/>
</dbReference>
<dbReference type="Proteomes" id="UP000008062">
    <property type="component" value="Chromosome 20"/>
</dbReference>
<reference evidence="2 3" key="1">
    <citation type="journal article" date="2011" name="PLoS Genet.">
        <title>Finished genome of the fungal wheat pathogen Mycosphaerella graminicola reveals dispensome structure, chromosome plasticity, and stealth pathogenesis.</title>
        <authorList>
            <person name="Goodwin S.B."/>
            <person name="Ben M'barek S."/>
            <person name="Dhillon B."/>
            <person name="Wittenberg A.H.J."/>
            <person name="Crane C.F."/>
            <person name="Hane J.K."/>
            <person name="Foster A.J."/>
            <person name="Van der Lee T.A.J."/>
            <person name="Grimwood J."/>
            <person name="Aerts A."/>
            <person name="Antoniw J."/>
            <person name="Bailey A."/>
            <person name="Bluhm B."/>
            <person name="Bowler J."/>
            <person name="Bristow J."/>
            <person name="van der Burgt A."/>
            <person name="Canto-Canche B."/>
            <person name="Churchill A.C.L."/>
            <person name="Conde-Ferraez L."/>
            <person name="Cools H.J."/>
            <person name="Coutinho P.M."/>
            <person name="Csukai M."/>
            <person name="Dehal P."/>
            <person name="De Wit P."/>
            <person name="Donzelli B."/>
            <person name="van de Geest H.C."/>
            <person name="van Ham R.C.H.J."/>
            <person name="Hammond-Kosack K.E."/>
            <person name="Henrissat B."/>
            <person name="Kilian A."/>
            <person name="Kobayashi A.K."/>
            <person name="Koopmann E."/>
            <person name="Kourmpetis Y."/>
            <person name="Kuzniar A."/>
            <person name="Lindquist E."/>
            <person name="Lombard V."/>
            <person name="Maliepaard C."/>
            <person name="Martins N."/>
            <person name="Mehrabi R."/>
            <person name="Nap J.P.H."/>
            <person name="Ponomarenko A."/>
            <person name="Rudd J.J."/>
            <person name="Salamov A."/>
            <person name="Schmutz J."/>
            <person name="Schouten H.J."/>
            <person name="Shapiro H."/>
            <person name="Stergiopoulos I."/>
            <person name="Torriani S.F.F."/>
            <person name="Tu H."/>
            <person name="de Vries R.P."/>
            <person name="Waalwijk C."/>
            <person name="Ware S.B."/>
            <person name="Wiebenga A."/>
            <person name="Zwiers L.-H."/>
            <person name="Oliver R.P."/>
            <person name="Grigoriev I.V."/>
            <person name="Kema G.H.J."/>
        </authorList>
    </citation>
    <scope>NUCLEOTIDE SEQUENCE [LARGE SCALE GENOMIC DNA]</scope>
    <source>
        <strain evidence="3">CBS 115943 / IPO323</strain>
    </source>
</reference>
<keyword evidence="3" id="KW-1185">Reference proteome</keyword>
<gene>
    <name evidence="2" type="ORF">MYCGRDRAFT_98067</name>
</gene>
<dbReference type="AlphaFoldDB" id="F9XS78"/>
<name>F9XS78_ZYMTI</name>
<evidence type="ECO:0000313" key="2">
    <source>
        <dbReference type="EMBL" id="EGP81923.1"/>
    </source>
</evidence>
<dbReference type="KEGG" id="ztr:MYCGRDRAFT_98067"/>
<evidence type="ECO:0000313" key="3">
    <source>
        <dbReference type="Proteomes" id="UP000008062"/>
    </source>
</evidence>
<organism evidence="2 3">
    <name type="scientific">Zymoseptoria tritici (strain CBS 115943 / IPO323)</name>
    <name type="common">Speckled leaf blotch fungus</name>
    <name type="synonym">Septoria tritici</name>
    <dbReference type="NCBI Taxonomy" id="336722"/>
    <lineage>
        <taxon>Eukaryota</taxon>
        <taxon>Fungi</taxon>
        <taxon>Dikarya</taxon>
        <taxon>Ascomycota</taxon>
        <taxon>Pezizomycotina</taxon>
        <taxon>Dothideomycetes</taxon>
        <taxon>Dothideomycetidae</taxon>
        <taxon>Mycosphaerellales</taxon>
        <taxon>Mycosphaerellaceae</taxon>
        <taxon>Zymoseptoria</taxon>
    </lineage>
</organism>
<proteinExistence type="predicted"/>
<keyword evidence="1" id="KW-0472">Membrane</keyword>